<dbReference type="EMBL" id="CP031165">
    <property type="protein sequence ID" value="AXV04795.1"/>
    <property type="molecule type" value="Genomic_DNA"/>
</dbReference>
<dbReference type="AlphaFoldDB" id="A0A346XRE8"/>
<keyword evidence="3" id="KW-1185">Reference proteome</keyword>
<gene>
    <name evidence="2" type="ORF">DVS28_a0087</name>
</gene>
<proteinExistence type="predicted"/>
<evidence type="ECO:0000313" key="2">
    <source>
        <dbReference type="EMBL" id="AXV04795.1"/>
    </source>
</evidence>
<reference evidence="2 3" key="1">
    <citation type="submission" date="2018-09" db="EMBL/GenBank/DDBJ databases">
        <title>Complete genome sequence of Euzebya sp. DY32-46 isolated from seawater of Pacific Ocean.</title>
        <authorList>
            <person name="Xu L."/>
            <person name="Wu Y.-H."/>
            <person name="Xu X.-W."/>
        </authorList>
    </citation>
    <scope>NUCLEOTIDE SEQUENCE [LARGE SCALE GENOMIC DNA]</scope>
    <source>
        <strain evidence="2 3">DY32-46</strain>
    </source>
</reference>
<evidence type="ECO:0008006" key="4">
    <source>
        <dbReference type="Google" id="ProtNLM"/>
    </source>
</evidence>
<feature type="signal peptide" evidence="1">
    <location>
        <begin position="1"/>
        <end position="28"/>
    </location>
</feature>
<dbReference type="InterPro" id="IPR051922">
    <property type="entry name" value="Bact_Sporulation_Assoc"/>
</dbReference>
<protein>
    <recommendedName>
        <fullName evidence="4">Cell wall binding repeat 2</fullName>
    </recommendedName>
</protein>
<keyword evidence="1" id="KW-0732">Signal</keyword>
<dbReference type="InterPro" id="IPR007253">
    <property type="entry name" value="Cell_wall-bd_2"/>
</dbReference>
<evidence type="ECO:0000313" key="3">
    <source>
        <dbReference type="Proteomes" id="UP000264006"/>
    </source>
</evidence>
<dbReference type="Proteomes" id="UP000264006">
    <property type="component" value="Chromosome"/>
</dbReference>
<accession>A0A346XRE8</accession>
<dbReference type="KEGG" id="euz:DVS28_a0087"/>
<feature type="chain" id="PRO_5016558177" description="Cell wall binding repeat 2" evidence="1">
    <location>
        <begin position="29"/>
        <end position="361"/>
    </location>
</feature>
<sequence>MTLTLRRGHRAVLAGALATTLLAAPAAAQDLRTADSLDPSLASIEVSASTFGPGTVDTLVVGRNDDFADNLGGSALAGTVGGPLLLTDGGPDAPIRQEVLEEINTLLAPNAGPNCDDQPADVYILGGPNAVSFAAAEEISIQGWCVERLEGPSRVETSVVVAQVIEGRTNGNVEAMVARSDNFADSAAAGAYGSRFNVPILVTQGTALHPAVRDFLFARDITFFDRVTLLGGTGALSQGVEEELRANAPDPASIVRISGSTRDETSVAIANEYQVRGGGTASVGLVNGFFPDGWVYALTGGAAASVTDAPLVYVQTDSIPDGPFNYLYDNQPSTIITFGPTDLVSDEVAAMARHAADQEVD</sequence>
<name>A0A346XRE8_9ACTN</name>
<dbReference type="PANTHER" id="PTHR30032:SF8">
    <property type="entry name" value="GERMINATION-SPECIFIC N-ACETYLMURAMOYL-L-ALANINE AMIDASE"/>
    <property type="match status" value="1"/>
</dbReference>
<organism evidence="2 3">
    <name type="scientific">Euzebya pacifica</name>
    <dbReference type="NCBI Taxonomy" id="1608957"/>
    <lineage>
        <taxon>Bacteria</taxon>
        <taxon>Bacillati</taxon>
        <taxon>Actinomycetota</taxon>
        <taxon>Nitriliruptoria</taxon>
        <taxon>Euzebyales</taxon>
    </lineage>
</organism>
<dbReference type="PANTHER" id="PTHR30032">
    <property type="entry name" value="N-ACETYLMURAMOYL-L-ALANINE AMIDASE-RELATED"/>
    <property type="match status" value="1"/>
</dbReference>
<evidence type="ECO:0000256" key="1">
    <source>
        <dbReference type="SAM" id="SignalP"/>
    </source>
</evidence>
<dbReference type="RefSeq" id="WP_164709736.1">
    <property type="nucleotide sequence ID" value="NZ_CP031165.1"/>
</dbReference>
<dbReference type="Pfam" id="PF04122">
    <property type="entry name" value="CW_binding_2"/>
    <property type="match status" value="3"/>
</dbReference>